<protein>
    <recommendedName>
        <fullName evidence="4">RRM domain-containing protein</fullName>
    </recommendedName>
</protein>
<proteinExistence type="predicted"/>
<dbReference type="InParanoid" id="J0WMB9"/>
<dbReference type="Proteomes" id="UP000006514">
    <property type="component" value="Unassembled WGS sequence"/>
</dbReference>
<name>J0WMB9_AURST</name>
<keyword evidence="3" id="KW-1185">Reference proteome</keyword>
<feature type="compositionally biased region" description="Polar residues" evidence="1">
    <location>
        <begin position="196"/>
        <end position="212"/>
    </location>
</feature>
<dbReference type="SUPFAM" id="SSF54928">
    <property type="entry name" value="RNA-binding domain, RBD"/>
    <property type="match status" value="1"/>
</dbReference>
<dbReference type="EMBL" id="JH688547">
    <property type="protein sequence ID" value="EJD32935.1"/>
    <property type="molecule type" value="Genomic_DNA"/>
</dbReference>
<sequence>MQGLTKSESVRERTVQALDAEDADELGARRAAGLDAGGEAKPRDWIQDIWVKLDQGRTNISLWAFRKFAPQRHSPNLGLRAGQVLIAGLQRPPDKEEVARRFLSTSSKARRLGLRRLEDPQANAQRTTRCAGLRNTSAQTSRVPPETPVSTENPCHKQMSNTSERAAAETPVRDTVKAHHTARSSHDLRGALSSHGPLSQLQELPPASSISHANGAGVKPAQCLAPVLTWPPASRGPKSQLLEQSTVHVRELLAPSSNSNSLQICGNSKLPGLANRLLVPSGFKASASAPVTANFGMTNRGTSLDPLESYIPGLQPASLSIPDDEAVIPSPATELGRPVVLYRVRGTIVAHYGPGLEVLDVVLPGDPVTLTLTRLPETCTHEQVLDLLRRAGEPVSLSMDTRTGHAPSATATYCTFAAATAAASKLKRLTIDGATFMTSIPSAPQAASKPSTFSSSTVKRAGAQLRLTVESSKGAVYQRSSAMNDHGLWSFPTCLLRYQQAVFVLWRRLNPLN</sequence>
<dbReference type="GO" id="GO:0003676">
    <property type="term" value="F:nucleic acid binding"/>
    <property type="evidence" value="ECO:0007669"/>
    <property type="project" value="InterPro"/>
</dbReference>
<accession>J0WMB9</accession>
<feature type="compositionally biased region" description="Polar residues" evidence="1">
    <location>
        <begin position="134"/>
        <end position="164"/>
    </location>
</feature>
<gene>
    <name evidence="2" type="ORF">AURDEDRAFT_131929</name>
</gene>
<organism evidence="2 3">
    <name type="scientific">Auricularia subglabra (strain TFB-10046 / SS5)</name>
    <name type="common">White-rot fungus</name>
    <name type="synonym">Auricularia delicata (strain TFB10046)</name>
    <dbReference type="NCBI Taxonomy" id="717982"/>
    <lineage>
        <taxon>Eukaryota</taxon>
        <taxon>Fungi</taxon>
        <taxon>Dikarya</taxon>
        <taxon>Basidiomycota</taxon>
        <taxon>Agaricomycotina</taxon>
        <taxon>Agaricomycetes</taxon>
        <taxon>Auriculariales</taxon>
        <taxon>Auriculariaceae</taxon>
        <taxon>Auricularia</taxon>
    </lineage>
</organism>
<evidence type="ECO:0000256" key="1">
    <source>
        <dbReference type="SAM" id="MobiDB-lite"/>
    </source>
</evidence>
<dbReference type="KEGG" id="adl:AURDEDRAFT_131929"/>
<feature type="region of interest" description="Disordered" evidence="1">
    <location>
        <begin position="134"/>
        <end position="213"/>
    </location>
</feature>
<reference evidence="3" key="1">
    <citation type="journal article" date="2012" name="Science">
        <title>The Paleozoic origin of enzymatic lignin decomposition reconstructed from 31 fungal genomes.</title>
        <authorList>
            <person name="Floudas D."/>
            <person name="Binder M."/>
            <person name="Riley R."/>
            <person name="Barry K."/>
            <person name="Blanchette R.A."/>
            <person name="Henrissat B."/>
            <person name="Martinez A.T."/>
            <person name="Otillar R."/>
            <person name="Spatafora J.W."/>
            <person name="Yadav J.S."/>
            <person name="Aerts A."/>
            <person name="Benoit I."/>
            <person name="Boyd A."/>
            <person name="Carlson A."/>
            <person name="Copeland A."/>
            <person name="Coutinho P.M."/>
            <person name="de Vries R.P."/>
            <person name="Ferreira P."/>
            <person name="Findley K."/>
            <person name="Foster B."/>
            <person name="Gaskell J."/>
            <person name="Glotzer D."/>
            <person name="Gorecki P."/>
            <person name="Heitman J."/>
            <person name="Hesse C."/>
            <person name="Hori C."/>
            <person name="Igarashi K."/>
            <person name="Jurgens J.A."/>
            <person name="Kallen N."/>
            <person name="Kersten P."/>
            <person name="Kohler A."/>
            <person name="Kuees U."/>
            <person name="Kumar T.K.A."/>
            <person name="Kuo A."/>
            <person name="LaButti K."/>
            <person name="Larrondo L.F."/>
            <person name="Lindquist E."/>
            <person name="Ling A."/>
            <person name="Lombard V."/>
            <person name="Lucas S."/>
            <person name="Lundell T."/>
            <person name="Martin R."/>
            <person name="McLaughlin D.J."/>
            <person name="Morgenstern I."/>
            <person name="Morin E."/>
            <person name="Murat C."/>
            <person name="Nagy L.G."/>
            <person name="Nolan M."/>
            <person name="Ohm R.A."/>
            <person name="Patyshakuliyeva A."/>
            <person name="Rokas A."/>
            <person name="Ruiz-Duenas F.J."/>
            <person name="Sabat G."/>
            <person name="Salamov A."/>
            <person name="Samejima M."/>
            <person name="Schmutz J."/>
            <person name="Slot J.C."/>
            <person name="St John F."/>
            <person name="Stenlid J."/>
            <person name="Sun H."/>
            <person name="Sun S."/>
            <person name="Syed K."/>
            <person name="Tsang A."/>
            <person name="Wiebenga A."/>
            <person name="Young D."/>
            <person name="Pisabarro A."/>
            <person name="Eastwood D.C."/>
            <person name="Martin F."/>
            <person name="Cullen D."/>
            <person name="Grigoriev I.V."/>
            <person name="Hibbett D.S."/>
        </authorList>
    </citation>
    <scope>NUCLEOTIDE SEQUENCE [LARGE SCALE GENOMIC DNA]</scope>
    <source>
        <strain evidence="3">TFB10046</strain>
    </source>
</reference>
<dbReference type="AlphaFoldDB" id="J0WMB9"/>
<evidence type="ECO:0008006" key="4">
    <source>
        <dbReference type="Google" id="ProtNLM"/>
    </source>
</evidence>
<evidence type="ECO:0000313" key="3">
    <source>
        <dbReference type="Proteomes" id="UP000006514"/>
    </source>
</evidence>
<feature type="region of interest" description="Disordered" evidence="1">
    <location>
        <begin position="1"/>
        <end position="21"/>
    </location>
</feature>
<evidence type="ECO:0000313" key="2">
    <source>
        <dbReference type="EMBL" id="EJD32935.1"/>
    </source>
</evidence>
<dbReference type="InterPro" id="IPR035979">
    <property type="entry name" value="RBD_domain_sf"/>
</dbReference>